<organism evidence="2 3">
    <name type="scientific">Brachionus calyciflorus</name>
    <dbReference type="NCBI Taxonomy" id="104777"/>
    <lineage>
        <taxon>Eukaryota</taxon>
        <taxon>Metazoa</taxon>
        <taxon>Spiralia</taxon>
        <taxon>Gnathifera</taxon>
        <taxon>Rotifera</taxon>
        <taxon>Eurotatoria</taxon>
        <taxon>Monogononta</taxon>
        <taxon>Pseudotrocha</taxon>
        <taxon>Ploima</taxon>
        <taxon>Brachionidae</taxon>
        <taxon>Brachionus</taxon>
    </lineage>
</organism>
<evidence type="ECO:0000313" key="3">
    <source>
        <dbReference type="Proteomes" id="UP000663879"/>
    </source>
</evidence>
<dbReference type="AlphaFoldDB" id="A0A814KDN4"/>
<dbReference type="EMBL" id="CAJNOC010005356">
    <property type="protein sequence ID" value="CAF1050119.1"/>
    <property type="molecule type" value="Genomic_DNA"/>
</dbReference>
<dbReference type="Proteomes" id="UP000663879">
    <property type="component" value="Unassembled WGS sequence"/>
</dbReference>
<feature type="compositionally biased region" description="Basic and acidic residues" evidence="1">
    <location>
        <begin position="77"/>
        <end position="88"/>
    </location>
</feature>
<keyword evidence="3" id="KW-1185">Reference proteome</keyword>
<protein>
    <submittedName>
        <fullName evidence="2">Uncharacterized protein</fullName>
    </submittedName>
</protein>
<proteinExistence type="predicted"/>
<gene>
    <name evidence="2" type="ORF">OXX778_LOCUS18785</name>
</gene>
<feature type="region of interest" description="Disordered" evidence="1">
    <location>
        <begin position="64"/>
        <end position="98"/>
    </location>
</feature>
<sequence>MIRKNLLDFWKTQKSLKSHIVKEKPDHNSLLILIQDRRDDDAEESDTQSVSDVGSLFGSLVCGDNGEDDFSDQNQNEEVRTEKDKSNDEENDQTESLKIQEKNLSSNISIETTSELDLDDQDLDALSGEMSEVKISNVKLKSIEYKERSLEKRVTSTEAKLQVKKAISKHENSVPCSICYDLMKNERGVKLHMVWKH</sequence>
<evidence type="ECO:0000256" key="1">
    <source>
        <dbReference type="SAM" id="MobiDB-lite"/>
    </source>
</evidence>
<comment type="caution">
    <text evidence="2">The sequence shown here is derived from an EMBL/GenBank/DDBJ whole genome shotgun (WGS) entry which is preliminary data.</text>
</comment>
<name>A0A814KDN4_9BILA</name>
<evidence type="ECO:0000313" key="2">
    <source>
        <dbReference type="EMBL" id="CAF1050119.1"/>
    </source>
</evidence>
<reference evidence="2" key="1">
    <citation type="submission" date="2021-02" db="EMBL/GenBank/DDBJ databases">
        <authorList>
            <person name="Nowell W R."/>
        </authorList>
    </citation>
    <scope>NUCLEOTIDE SEQUENCE</scope>
    <source>
        <strain evidence="2">Ploen Becks lab</strain>
    </source>
</reference>
<accession>A0A814KDN4</accession>